<dbReference type="RefSeq" id="WP_102242099.1">
    <property type="nucleotide sequence ID" value="NZ_CP025704.1"/>
</dbReference>
<reference evidence="1 2" key="1">
    <citation type="submission" date="2018-01" db="EMBL/GenBank/DDBJ databases">
        <title>Complete genome sequence of Bacteriovorax stolpii DSM12778.</title>
        <authorList>
            <person name="Tang B."/>
            <person name="Chang J."/>
        </authorList>
    </citation>
    <scope>NUCLEOTIDE SEQUENCE [LARGE SCALE GENOMIC DNA]</scope>
    <source>
        <strain evidence="1 2">DSM 12778</strain>
    </source>
</reference>
<sequence length="173" mass="20343">MNDGLLMIERMVIESLSKKEKNIQEIEIDTNLSHGLLLNILPNLLMRNMIRYRSGIYSIDKDHCFEWLSEVNKKENVKEEAREIFSSLVNQYFKKETQFSSQNGPQLKIQKVWLTREEELILKSHMATLEGFFNGVKEARKYHPQREKTCEQRVVVWGLSHYSDLIEGVLQAV</sequence>
<organism evidence="1 2">
    <name type="scientific">Bacteriovorax stolpii</name>
    <name type="common">Bdellovibrio stolpii</name>
    <dbReference type="NCBI Taxonomy" id="960"/>
    <lineage>
        <taxon>Bacteria</taxon>
        <taxon>Pseudomonadati</taxon>
        <taxon>Bdellovibrionota</taxon>
        <taxon>Bacteriovoracia</taxon>
        <taxon>Bacteriovoracales</taxon>
        <taxon>Bacteriovoracaceae</taxon>
        <taxon>Bacteriovorax</taxon>
    </lineage>
</organism>
<dbReference type="Proteomes" id="UP000235584">
    <property type="component" value="Chromosome"/>
</dbReference>
<proteinExistence type="predicted"/>
<keyword evidence="2" id="KW-1185">Reference proteome</keyword>
<gene>
    <name evidence="1" type="ORF">C0V70_01525</name>
</gene>
<dbReference type="AlphaFoldDB" id="A0A2K9NPV8"/>
<protein>
    <submittedName>
        <fullName evidence="1">Uncharacterized protein</fullName>
    </submittedName>
</protein>
<dbReference type="OrthoDB" id="5298040at2"/>
<evidence type="ECO:0000313" key="1">
    <source>
        <dbReference type="EMBL" id="AUN96804.1"/>
    </source>
</evidence>
<evidence type="ECO:0000313" key="2">
    <source>
        <dbReference type="Proteomes" id="UP000235584"/>
    </source>
</evidence>
<dbReference type="KEGG" id="bsto:C0V70_01525"/>
<name>A0A2K9NPV8_BACTC</name>
<dbReference type="EMBL" id="CP025704">
    <property type="protein sequence ID" value="AUN96804.1"/>
    <property type="molecule type" value="Genomic_DNA"/>
</dbReference>
<accession>A0A2K9NPV8</accession>